<dbReference type="Proteomes" id="UP000187166">
    <property type="component" value="Unassembled WGS sequence"/>
</dbReference>
<dbReference type="Pfam" id="PF02575">
    <property type="entry name" value="YbaB_DNA_bd"/>
    <property type="match status" value="1"/>
</dbReference>
<reference evidence="4 5" key="1">
    <citation type="journal article" date="2016" name="Appl. Environ. Microbiol.">
        <title>Function and Phylogeny of Bacterial Butyryl Coenzyme A:Acetate Transferases and Their Diversity in the Proximal Colon of Swine.</title>
        <authorList>
            <person name="Trachsel J."/>
            <person name="Bayles D.O."/>
            <person name="Looft T."/>
            <person name="Levine U.Y."/>
            <person name="Allen H.K."/>
        </authorList>
    </citation>
    <scope>NUCLEOTIDE SEQUENCE [LARGE SCALE GENOMIC DNA]</scope>
    <source>
        <strain evidence="4 5">35-6-1</strain>
    </source>
</reference>
<evidence type="ECO:0000313" key="4">
    <source>
        <dbReference type="EMBL" id="OLR65707.1"/>
    </source>
</evidence>
<keyword evidence="5" id="KW-1185">Reference proteome</keyword>
<comment type="similarity">
    <text evidence="2">Belongs to the YbaB/EbfC family.</text>
</comment>
<dbReference type="NCBIfam" id="TIGR00103">
    <property type="entry name" value="DNA_YbaB_EbfC"/>
    <property type="match status" value="1"/>
</dbReference>
<sequence length="113" mass="11973">MARGGFNGFPGGGGRNNMMKQIEKLQKQMEEMQENLANEEISATSGGGAVCATVNGNKELISIKLDKDAVDPEDVEMLEDLIVAAVNEAMRSAESKMNSQMGKLTGGLNIPGL</sequence>
<dbReference type="InterPro" id="IPR036894">
    <property type="entry name" value="YbaB-like_sf"/>
</dbReference>
<comment type="subunit">
    <text evidence="2">Homodimer.</text>
</comment>
<dbReference type="eggNOG" id="COG0718">
    <property type="taxonomic scope" value="Bacteria"/>
</dbReference>
<dbReference type="STRING" id="1465756.BIV18_09385"/>
<dbReference type="GO" id="GO:0043590">
    <property type="term" value="C:bacterial nucleoid"/>
    <property type="evidence" value="ECO:0007669"/>
    <property type="project" value="UniProtKB-UniRule"/>
</dbReference>
<organism evidence="4 5">
    <name type="scientific">Peptoniphilus porci</name>
    <dbReference type="NCBI Taxonomy" id="2652280"/>
    <lineage>
        <taxon>Bacteria</taxon>
        <taxon>Bacillati</taxon>
        <taxon>Bacillota</taxon>
        <taxon>Tissierellia</taxon>
        <taxon>Tissierellales</taxon>
        <taxon>Peptoniphilaceae</taxon>
        <taxon>Peptoniphilus</taxon>
    </lineage>
</organism>
<comment type="subcellular location">
    <subcellularLocation>
        <location evidence="2">Cytoplasm</location>
        <location evidence="2">Nucleoid</location>
    </subcellularLocation>
</comment>
<evidence type="ECO:0000313" key="5">
    <source>
        <dbReference type="Proteomes" id="UP000187166"/>
    </source>
</evidence>
<feature type="coiled-coil region" evidence="3">
    <location>
        <begin position="15"/>
        <end position="42"/>
    </location>
</feature>
<dbReference type="PANTHER" id="PTHR33449">
    <property type="entry name" value="NUCLEOID-ASSOCIATED PROTEIN YBAB"/>
    <property type="match status" value="1"/>
</dbReference>
<dbReference type="GO" id="GO:0003677">
    <property type="term" value="F:DNA binding"/>
    <property type="evidence" value="ECO:0007669"/>
    <property type="project" value="UniProtKB-UniRule"/>
</dbReference>
<dbReference type="SUPFAM" id="SSF82607">
    <property type="entry name" value="YbaB-like"/>
    <property type="match status" value="1"/>
</dbReference>
<keyword evidence="3" id="KW-0175">Coiled coil</keyword>
<evidence type="ECO:0000256" key="3">
    <source>
        <dbReference type="SAM" id="Coils"/>
    </source>
</evidence>
<dbReference type="Gene3D" id="3.30.1310.10">
    <property type="entry name" value="Nucleoid-associated protein YbaB-like domain"/>
    <property type="match status" value="1"/>
</dbReference>
<dbReference type="InterPro" id="IPR004401">
    <property type="entry name" value="YbaB/EbfC"/>
</dbReference>
<proteinExistence type="inferred from homology"/>
<comment type="caution">
    <text evidence="4">The sequence shown here is derived from an EMBL/GenBank/DDBJ whole genome shotgun (WGS) entry which is preliminary data.</text>
</comment>
<dbReference type="GO" id="GO:0005829">
    <property type="term" value="C:cytosol"/>
    <property type="evidence" value="ECO:0007669"/>
    <property type="project" value="TreeGrafter"/>
</dbReference>
<accession>A0A1U7M2A5</accession>
<dbReference type="EMBL" id="MJIH01000001">
    <property type="protein sequence ID" value="OLR65707.1"/>
    <property type="molecule type" value="Genomic_DNA"/>
</dbReference>
<keyword evidence="1 2" id="KW-0238">DNA-binding</keyword>
<dbReference type="PIRSF" id="PIRSF004555">
    <property type="entry name" value="UCP004555"/>
    <property type="match status" value="1"/>
</dbReference>
<dbReference type="AlphaFoldDB" id="A0A1U7M2A5"/>
<gene>
    <name evidence="4" type="ORF">BIV18_09385</name>
</gene>
<dbReference type="HAMAP" id="MF_00274">
    <property type="entry name" value="DNA_YbaB_EbfC"/>
    <property type="match status" value="1"/>
</dbReference>
<name>A0A1U7M2A5_9FIRM</name>
<evidence type="ECO:0000256" key="2">
    <source>
        <dbReference type="HAMAP-Rule" id="MF_00274"/>
    </source>
</evidence>
<keyword evidence="2" id="KW-0963">Cytoplasm</keyword>
<protein>
    <recommendedName>
        <fullName evidence="2">Nucleoid-associated protein BIV18_09385</fullName>
    </recommendedName>
</protein>
<evidence type="ECO:0000256" key="1">
    <source>
        <dbReference type="ARBA" id="ARBA00023125"/>
    </source>
</evidence>
<comment type="function">
    <text evidence="2">Binds to DNA and alters its conformation. May be involved in regulation of gene expression, nucleoid organization and DNA protection.</text>
</comment>
<dbReference type="PANTHER" id="PTHR33449:SF1">
    <property type="entry name" value="NUCLEOID-ASSOCIATED PROTEIN YBAB"/>
    <property type="match status" value="1"/>
</dbReference>